<dbReference type="InterPro" id="IPR027417">
    <property type="entry name" value="P-loop_NTPase"/>
</dbReference>
<dbReference type="SMART" id="SM00382">
    <property type="entry name" value="AAA"/>
    <property type="match status" value="1"/>
</dbReference>
<dbReference type="InterPro" id="IPR003593">
    <property type="entry name" value="AAA+_ATPase"/>
</dbReference>
<dbReference type="Gene3D" id="3.40.50.300">
    <property type="entry name" value="P-loop containing nucleotide triphosphate hydrolases"/>
    <property type="match status" value="1"/>
</dbReference>
<evidence type="ECO:0000259" key="3">
    <source>
        <dbReference type="PROSITE" id="PS50893"/>
    </source>
</evidence>
<dbReference type="GO" id="GO:0005524">
    <property type="term" value="F:ATP binding"/>
    <property type="evidence" value="ECO:0007669"/>
    <property type="project" value="UniProtKB-KW"/>
</dbReference>
<evidence type="ECO:0000256" key="1">
    <source>
        <dbReference type="ARBA" id="ARBA00022741"/>
    </source>
</evidence>
<dbReference type="EMBL" id="JAUSTO010000003">
    <property type="protein sequence ID" value="MDQ0151898.1"/>
    <property type="molecule type" value="Genomic_DNA"/>
</dbReference>
<comment type="caution">
    <text evidence="4">The sequence shown here is derived from an EMBL/GenBank/DDBJ whole genome shotgun (WGS) entry which is preliminary data.</text>
</comment>
<evidence type="ECO:0000313" key="4">
    <source>
        <dbReference type="EMBL" id="MDQ0151898.1"/>
    </source>
</evidence>
<dbReference type="PROSITE" id="PS50893">
    <property type="entry name" value="ABC_TRANSPORTER_2"/>
    <property type="match status" value="1"/>
</dbReference>
<keyword evidence="2 4" id="KW-0067">ATP-binding</keyword>
<dbReference type="Proteomes" id="UP001241537">
    <property type="component" value="Unassembled WGS sequence"/>
</dbReference>
<organism evidence="4 5">
    <name type="scientific">Moryella indoligenes</name>
    <dbReference type="NCBI Taxonomy" id="371674"/>
    <lineage>
        <taxon>Bacteria</taxon>
        <taxon>Bacillati</taxon>
        <taxon>Bacillota</taxon>
        <taxon>Clostridia</taxon>
        <taxon>Lachnospirales</taxon>
        <taxon>Lachnospiraceae</taxon>
        <taxon>Moryella</taxon>
    </lineage>
</organism>
<protein>
    <submittedName>
        <fullName evidence="4">Molybdate transport system ATP-binding protein</fullName>
    </submittedName>
</protein>
<name>A0AAE4AJJ9_9FIRM</name>
<dbReference type="Pfam" id="PF00005">
    <property type="entry name" value="ABC_tran"/>
    <property type="match status" value="1"/>
</dbReference>
<dbReference type="SUPFAM" id="SSF52540">
    <property type="entry name" value="P-loop containing nucleoside triphosphate hydrolases"/>
    <property type="match status" value="1"/>
</dbReference>
<feature type="domain" description="ABC transporter" evidence="3">
    <location>
        <begin position="2"/>
        <end position="233"/>
    </location>
</feature>
<dbReference type="AlphaFoldDB" id="A0AAE4AJJ9"/>
<sequence>MTLSVDIEKKFGSFELQLSFTAAEGVTGILGASGCGKSLSLKCIAGLITPDRGRITLNGRTLFDSARGINLPPQRRAVGYLFQQYALFPHMTVRENIAAGLHHLNHREKQAETLRLLKLFQLEELSELRPAQLSGGQQQRTALARILASRPEALLLDEPFSALDSYLKQQVELTLFQQLRDFSGPILLVSHSQQEIRRQCSHVCVLHKGHAQPMQTTAELFSAPETLSACCLSGCENLSPVHLLPGQRAESALWGAVLTLPHSCPPDVCYVGIRAGALRLCTAPGVNRIPCVPLTRPFSDGEATELLLSTPGGSAPEQLLRLRCTKELPALSGPLYVELPPDALQLLRADI</sequence>
<dbReference type="InterPro" id="IPR003439">
    <property type="entry name" value="ABC_transporter-like_ATP-bd"/>
</dbReference>
<evidence type="ECO:0000256" key="2">
    <source>
        <dbReference type="ARBA" id="ARBA00022840"/>
    </source>
</evidence>
<keyword evidence="1" id="KW-0547">Nucleotide-binding</keyword>
<dbReference type="GO" id="GO:0016887">
    <property type="term" value="F:ATP hydrolysis activity"/>
    <property type="evidence" value="ECO:0007669"/>
    <property type="project" value="InterPro"/>
</dbReference>
<evidence type="ECO:0000313" key="5">
    <source>
        <dbReference type="Proteomes" id="UP001241537"/>
    </source>
</evidence>
<reference evidence="4" key="1">
    <citation type="submission" date="2023-07" db="EMBL/GenBank/DDBJ databases">
        <title>Genomic Encyclopedia of Type Strains, Phase IV (KMG-IV): sequencing the most valuable type-strain genomes for metagenomic binning, comparative biology and taxonomic classification.</title>
        <authorList>
            <person name="Goeker M."/>
        </authorList>
    </citation>
    <scope>NUCLEOTIDE SEQUENCE</scope>
    <source>
        <strain evidence="4">DSM 19659</strain>
    </source>
</reference>
<dbReference type="PANTHER" id="PTHR43514:SF1">
    <property type="entry name" value="SULFATE_THIOSULFATE IMPORT ATP-BINDING PROTEIN CYSA"/>
    <property type="match status" value="1"/>
</dbReference>
<dbReference type="RefSeq" id="WP_307253103.1">
    <property type="nucleotide sequence ID" value="NZ_JAUSTO010000003.1"/>
</dbReference>
<dbReference type="InterPro" id="IPR050334">
    <property type="entry name" value="Molybdenum_import_ModC"/>
</dbReference>
<proteinExistence type="predicted"/>
<gene>
    <name evidence="4" type="ORF">J2S20_000580</name>
</gene>
<keyword evidence="5" id="KW-1185">Reference proteome</keyword>
<accession>A0AAE4AJJ9</accession>
<dbReference type="PANTHER" id="PTHR43514">
    <property type="entry name" value="ABC TRANSPORTER I FAMILY MEMBER 10"/>
    <property type="match status" value="1"/>
</dbReference>